<feature type="transmembrane region" description="Helical" evidence="2">
    <location>
        <begin position="402"/>
        <end position="420"/>
    </location>
</feature>
<comment type="caution">
    <text evidence="5">The sequence shown here is derived from an EMBL/GenBank/DDBJ whole genome shotgun (WGS) entry which is preliminary data.</text>
</comment>
<dbReference type="Pfam" id="PF09972">
    <property type="entry name" value="DUF2207"/>
    <property type="match status" value="1"/>
</dbReference>
<evidence type="ECO:0000259" key="3">
    <source>
        <dbReference type="Pfam" id="PF09972"/>
    </source>
</evidence>
<feature type="domain" description="Predicted membrane protein YciQ-like C-terminal" evidence="4">
    <location>
        <begin position="284"/>
        <end position="511"/>
    </location>
</feature>
<evidence type="ECO:0000256" key="2">
    <source>
        <dbReference type="SAM" id="Phobius"/>
    </source>
</evidence>
<proteinExistence type="predicted"/>
<evidence type="ECO:0008006" key="7">
    <source>
        <dbReference type="Google" id="ProtNLM"/>
    </source>
</evidence>
<name>A0A916TC63_9ACTN</name>
<evidence type="ECO:0000313" key="6">
    <source>
        <dbReference type="Proteomes" id="UP000621454"/>
    </source>
</evidence>
<dbReference type="AlphaFoldDB" id="A0A916TC63"/>
<feature type="region of interest" description="Disordered" evidence="1">
    <location>
        <begin position="557"/>
        <end position="578"/>
    </location>
</feature>
<feature type="transmembrane region" description="Helical" evidence="2">
    <location>
        <begin position="426"/>
        <end position="447"/>
    </location>
</feature>
<dbReference type="InterPro" id="IPR018702">
    <property type="entry name" value="DUF2207"/>
</dbReference>
<reference evidence="5" key="2">
    <citation type="submission" date="2020-09" db="EMBL/GenBank/DDBJ databases">
        <authorList>
            <person name="Sun Q."/>
            <person name="Zhou Y."/>
        </authorList>
    </citation>
    <scope>NUCLEOTIDE SEQUENCE</scope>
    <source>
        <strain evidence="5">CGMCC 1.12827</strain>
    </source>
</reference>
<sequence length="578" mass="62078">MAVIVAGLILISPVFFTGSGDRTVEADSRIDDLRTSMTIDDHGTLHATETAVVESRVERHGIFRYWDVSDAANPHVRYIPRDVTITRDGQSIPVKMSWEQGRSLRLAKAGDPDKTIPPGRYTYVLTYEVPGVLGSSGDPGSSRFLWRVVANGWQLPIGQTESTVTFPAAVSNAACESDSGLTCSASVTGQNRVTVSTGSLPAWTGVSLRADTAIRPPDRDTLPWSAKWDQVLGRSVWQLVAVAIVTVAAAAAALIFFRKSREEDPGAPVMYEPPLDPSTPGRLMSPEQTYFIEYEEISDHALQSTLFYLAERKLVLIQWHDNSAFTVLGGNDMNAWNALDPISAALARAIGVYGGGRFDADRSERAGKTFKNAQSEMRKAAGEWGATSHTVVRSPGEATARLAAILCWPFVIFVGLFTATGNLNSFVPYTFALLPFYGYAVAGLPLIGSNAQTRRVGVGREAWARAAGFERMLSTDSAKDRFDFSSRAELFTEYIPYAIAFDCADKWARKFRNATGRDAVTPLWLGTGGLWGVQGVGAMNAMSTSISASLSAYSTSRSRSSSGGFGGGGGGGGGGGTW</sequence>
<keyword evidence="2" id="KW-0472">Membrane</keyword>
<evidence type="ECO:0000256" key="1">
    <source>
        <dbReference type="SAM" id="MobiDB-lite"/>
    </source>
</evidence>
<keyword evidence="2" id="KW-1133">Transmembrane helix</keyword>
<feature type="compositionally biased region" description="Gly residues" evidence="1">
    <location>
        <begin position="563"/>
        <end position="578"/>
    </location>
</feature>
<dbReference type="EMBL" id="BMGC01000019">
    <property type="protein sequence ID" value="GGB37062.1"/>
    <property type="molecule type" value="Genomic_DNA"/>
</dbReference>
<dbReference type="InterPro" id="IPR048389">
    <property type="entry name" value="YciQ-like_C"/>
</dbReference>
<keyword evidence="2" id="KW-0812">Transmembrane</keyword>
<evidence type="ECO:0000313" key="5">
    <source>
        <dbReference type="EMBL" id="GGB37062.1"/>
    </source>
</evidence>
<gene>
    <name evidence="5" type="ORF">GCM10011489_26120</name>
</gene>
<accession>A0A916TC63</accession>
<protein>
    <recommendedName>
        <fullName evidence="7">DUF2207 domain-containing protein</fullName>
    </recommendedName>
</protein>
<dbReference type="Proteomes" id="UP000621454">
    <property type="component" value="Unassembled WGS sequence"/>
</dbReference>
<dbReference type="Pfam" id="PF20990">
    <property type="entry name" value="DUF2207_C"/>
    <property type="match status" value="1"/>
</dbReference>
<keyword evidence="6" id="KW-1185">Reference proteome</keyword>
<evidence type="ECO:0000259" key="4">
    <source>
        <dbReference type="Pfam" id="PF20990"/>
    </source>
</evidence>
<feature type="domain" description="DUF2207" evidence="3">
    <location>
        <begin position="29"/>
        <end position="210"/>
    </location>
</feature>
<reference evidence="5" key="1">
    <citation type="journal article" date="2014" name="Int. J. Syst. Evol. Microbiol.">
        <title>Complete genome sequence of Corynebacterium casei LMG S-19264T (=DSM 44701T), isolated from a smear-ripened cheese.</title>
        <authorList>
            <consortium name="US DOE Joint Genome Institute (JGI-PGF)"/>
            <person name="Walter F."/>
            <person name="Albersmeier A."/>
            <person name="Kalinowski J."/>
            <person name="Ruckert C."/>
        </authorList>
    </citation>
    <scope>NUCLEOTIDE SEQUENCE</scope>
    <source>
        <strain evidence="5">CGMCC 1.12827</strain>
    </source>
</reference>
<organism evidence="5 6">
    <name type="scientific">Gordonia jinhuaensis</name>
    <dbReference type="NCBI Taxonomy" id="1517702"/>
    <lineage>
        <taxon>Bacteria</taxon>
        <taxon>Bacillati</taxon>
        <taxon>Actinomycetota</taxon>
        <taxon>Actinomycetes</taxon>
        <taxon>Mycobacteriales</taxon>
        <taxon>Gordoniaceae</taxon>
        <taxon>Gordonia</taxon>
    </lineage>
</organism>
<feature type="transmembrane region" description="Helical" evidence="2">
    <location>
        <begin position="236"/>
        <end position="257"/>
    </location>
</feature>